<proteinExistence type="predicted"/>
<dbReference type="AlphaFoldDB" id="A0A6L9LDK5"/>
<dbReference type="PANTHER" id="PTHR36180:SF1">
    <property type="entry name" value="ANTA_ANTB ANTIREPRESSOR DOMAIN-CONTAINING PROTEIN"/>
    <property type="match status" value="1"/>
</dbReference>
<protein>
    <submittedName>
        <fullName evidence="2">Phage antirepressor protein</fullName>
    </submittedName>
</protein>
<dbReference type="Pfam" id="PF08346">
    <property type="entry name" value="AntA"/>
    <property type="match status" value="1"/>
</dbReference>
<dbReference type="Proteomes" id="UP000474175">
    <property type="component" value="Unassembled WGS sequence"/>
</dbReference>
<dbReference type="PANTHER" id="PTHR36180">
    <property type="entry name" value="DNA-BINDING PROTEIN-RELATED-RELATED"/>
    <property type="match status" value="1"/>
</dbReference>
<evidence type="ECO:0000259" key="1">
    <source>
        <dbReference type="Pfam" id="PF08346"/>
    </source>
</evidence>
<dbReference type="EMBL" id="JAAFZH010000008">
    <property type="protein sequence ID" value="NDU96873.1"/>
    <property type="molecule type" value="Genomic_DNA"/>
</dbReference>
<keyword evidence="3" id="KW-1185">Reference proteome</keyword>
<comment type="caution">
    <text evidence="2">The sequence shown here is derived from an EMBL/GenBank/DDBJ whole genome shotgun (WGS) entry which is preliminary data.</text>
</comment>
<name>A0A6L9LDK5_9BACT</name>
<feature type="domain" description="AntA/AntB antirepressor" evidence="1">
    <location>
        <begin position="17"/>
        <end position="83"/>
    </location>
</feature>
<reference evidence="2 3" key="1">
    <citation type="submission" date="2020-02" db="EMBL/GenBank/DDBJ databases">
        <title>Draft genome sequence of two Spirosoma agri KCTC 52727 and Spirosoma terrae KCTC 52035.</title>
        <authorList>
            <person name="Rojas J."/>
            <person name="Ambika Manirajan B."/>
            <person name="Suarez C."/>
            <person name="Ratering S."/>
            <person name="Schnell S."/>
        </authorList>
    </citation>
    <scope>NUCLEOTIDE SEQUENCE [LARGE SCALE GENOMIC DNA]</scope>
    <source>
        <strain evidence="2 3">KCTC 52035</strain>
    </source>
</reference>
<sequence>MNELIPISTSGQGLPTVSGRELHRFLGNRKHFADWMKGRIKQYKLVEGQDYTSVSLNGETGGRIIEYVLTLDTAKELSMVERTERGKQARQYFIEAEKRLQQITTQPNQLLTHLDKRITDLEQKLKAVLDSQQQAARSLLDVPRSSEALPVETTRAKVQRIVNGYCRAKGVSQQNAWRLVYNRLYYLYRINIRGHKRTERESWLDVADRKGYMENIYAIVSAELTI</sequence>
<organism evidence="2 3">
    <name type="scientific">Spirosoma terrae</name>
    <dbReference type="NCBI Taxonomy" id="1968276"/>
    <lineage>
        <taxon>Bacteria</taxon>
        <taxon>Pseudomonadati</taxon>
        <taxon>Bacteroidota</taxon>
        <taxon>Cytophagia</taxon>
        <taxon>Cytophagales</taxon>
        <taxon>Cytophagaceae</taxon>
        <taxon>Spirosoma</taxon>
    </lineage>
</organism>
<evidence type="ECO:0000313" key="3">
    <source>
        <dbReference type="Proteomes" id="UP000474175"/>
    </source>
</evidence>
<dbReference type="InterPro" id="IPR013557">
    <property type="entry name" value="AntA/B_antirep"/>
</dbReference>
<dbReference type="RefSeq" id="WP_163951764.1">
    <property type="nucleotide sequence ID" value="NZ_JAAFZH010000008.1"/>
</dbReference>
<evidence type="ECO:0000313" key="2">
    <source>
        <dbReference type="EMBL" id="NDU96873.1"/>
    </source>
</evidence>
<accession>A0A6L9LDK5</accession>
<gene>
    <name evidence="2" type="ORF">GK108_18460</name>
</gene>